<comment type="catalytic activity">
    <reaction evidence="1">
        <text>an acyl phosphate + H2O = a carboxylate + phosphate + H(+)</text>
        <dbReference type="Rhea" id="RHEA:14965"/>
        <dbReference type="ChEBI" id="CHEBI:15377"/>
        <dbReference type="ChEBI" id="CHEBI:15378"/>
        <dbReference type="ChEBI" id="CHEBI:29067"/>
        <dbReference type="ChEBI" id="CHEBI:43474"/>
        <dbReference type="ChEBI" id="CHEBI:59918"/>
        <dbReference type="EC" id="3.6.1.7"/>
    </reaction>
</comment>
<dbReference type="Proteomes" id="UP000027153">
    <property type="component" value="Unassembled WGS sequence"/>
</dbReference>
<dbReference type="OrthoDB" id="146788at2157"/>
<evidence type="ECO:0000313" key="4">
    <source>
        <dbReference type="EMBL" id="KCZ70800.1"/>
    </source>
</evidence>
<evidence type="ECO:0000259" key="3">
    <source>
        <dbReference type="PROSITE" id="PS51160"/>
    </source>
</evidence>
<sequence>MQVREMQKLKVKITGSKVHDVGYRVFLVNKALSLGVDSFNAFNTYFDGTQTVIAIIEANDEAIEEFKNYVTDFRPKEAIMENISFEDYRNTVPPIERVMQSFQMEQWGKGIPILLQISEKLDNNTSILKENTSILKENTSILNDFKNETNENLNRLTNIMTKHDVDSQERIANLTVEISAIKE</sequence>
<feature type="active site" evidence="1">
    <location>
        <position position="40"/>
    </location>
</feature>
<evidence type="ECO:0000256" key="1">
    <source>
        <dbReference type="PROSITE-ProRule" id="PRU00520"/>
    </source>
</evidence>
<comment type="caution">
    <text evidence="4">The sequence shown here is derived from an EMBL/GenBank/DDBJ whole genome shotgun (WGS) entry which is preliminary data.</text>
</comment>
<comment type="similarity">
    <text evidence="2">Belongs to the acylphosphatase family.</text>
</comment>
<dbReference type="GO" id="GO:0003998">
    <property type="term" value="F:acylphosphatase activity"/>
    <property type="evidence" value="ECO:0007669"/>
    <property type="project" value="UniProtKB-EC"/>
</dbReference>
<accession>A0A062V5X2</accession>
<dbReference type="InterPro" id="IPR001792">
    <property type="entry name" value="Acylphosphatase-like_dom"/>
</dbReference>
<organism evidence="4 5">
    <name type="scientific">Candidatus Methanoperedens nitratireducens</name>
    <dbReference type="NCBI Taxonomy" id="1392998"/>
    <lineage>
        <taxon>Archaea</taxon>
        <taxon>Methanobacteriati</taxon>
        <taxon>Methanobacteriota</taxon>
        <taxon>Stenosarchaea group</taxon>
        <taxon>Methanomicrobia</taxon>
        <taxon>Methanosarcinales</taxon>
        <taxon>ANME-2 cluster</taxon>
        <taxon>Candidatus Methanoperedentaceae</taxon>
        <taxon>Candidatus Methanoperedens</taxon>
    </lineage>
</organism>
<dbReference type="PROSITE" id="PS51160">
    <property type="entry name" value="ACYLPHOSPHATASE_3"/>
    <property type="match status" value="1"/>
</dbReference>
<dbReference type="EMBL" id="JMIY01000007">
    <property type="protein sequence ID" value="KCZ70800.1"/>
    <property type="molecule type" value="Genomic_DNA"/>
</dbReference>
<protein>
    <recommendedName>
        <fullName evidence="1">acylphosphatase</fullName>
        <ecNumber evidence="1">3.6.1.7</ecNumber>
    </recommendedName>
</protein>
<proteinExistence type="inferred from homology"/>
<name>A0A062V5X2_9EURY</name>
<feature type="active site" evidence="1">
    <location>
        <position position="24"/>
    </location>
</feature>
<gene>
    <name evidence="4" type="ORF">ANME2D_02825</name>
</gene>
<evidence type="ECO:0000256" key="2">
    <source>
        <dbReference type="RuleBase" id="RU004168"/>
    </source>
</evidence>
<reference evidence="4 5" key="1">
    <citation type="journal article" date="2013" name="Nature">
        <title>Anaerobic oxidation of methane coupled to nitrate reduction in a novel archaeal lineage.</title>
        <authorList>
            <person name="Haroon M.F."/>
            <person name="Hu S."/>
            <person name="Shi Y."/>
            <person name="Imelfort M."/>
            <person name="Keller J."/>
            <person name="Hugenholtz P."/>
            <person name="Yuan Z."/>
            <person name="Tyson G.W."/>
        </authorList>
    </citation>
    <scope>NUCLEOTIDE SEQUENCE [LARGE SCALE GENOMIC DNA]</scope>
    <source>
        <strain evidence="4 5">ANME-2d</strain>
    </source>
</reference>
<dbReference type="EC" id="3.6.1.7" evidence="1"/>
<keyword evidence="1" id="KW-0378">Hydrolase</keyword>
<dbReference type="RefSeq" id="WP_198527436.1">
    <property type="nucleotide sequence ID" value="NZ_JMIY01000007.1"/>
</dbReference>
<evidence type="ECO:0000313" key="5">
    <source>
        <dbReference type="Proteomes" id="UP000027153"/>
    </source>
</evidence>
<dbReference type="SUPFAM" id="SSF54975">
    <property type="entry name" value="Acylphosphatase/BLUF domain-like"/>
    <property type="match status" value="1"/>
</dbReference>
<dbReference type="InterPro" id="IPR036046">
    <property type="entry name" value="Acylphosphatase-like_dom_sf"/>
</dbReference>
<keyword evidence="5" id="KW-1185">Reference proteome</keyword>
<feature type="domain" description="Acylphosphatase-like" evidence="3">
    <location>
        <begin position="8"/>
        <end position="106"/>
    </location>
</feature>
<dbReference type="Gene3D" id="3.30.70.100">
    <property type="match status" value="1"/>
</dbReference>
<dbReference type="Pfam" id="PF00708">
    <property type="entry name" value="Acylphosphatase"/>
    <property type="match status" value="1"/>
</dbReference>
<dbReference type="AlphaFoldDB" id="A0A062V5X2"/>